<keyword evidence="4" id="KW-1015">Disulfide bond</keyword>
<evidence type="ECO:0000256" key="3">
    <source>
        <dbReference type="ARBA" id="ARBA00022801"/>
    </source>
</evidence>
<keyword evidence="2" id="KW-0719">Serine esterase</keyword>
<keyword evidence="6" id="KW-1185">Reference proteome</keyword>
<dbReference type="SMART" id="SM01110">
    <property type="entry name" value="Cutinase"/>
    <property type="match status" value="1"/>
</dbReference>
<evidence type="ECO:0000313" key="6">
    <source>
        <dbReference type="Proteomes" id="UP000247781"/>
    </source>
</evidence>
<protein>
    <submittedName>
        <fullName evidence="5">Cutinase</fullName>
    </submittedName>
</protein>
<dbReference type="PANTHER" id="PTHR33630">
    <property type="entry name" value="CUTINASE RV1984C-RELATED-RELATED"/>
    <property type="match status" value="1"/>
</dbReference>
<keyword evidence="3" id="KW-0378">Hydrolase</keyword>
<dbReference type="PANTHER" id="PTHR33630:SF9">
    <property type="entry name" value="CUTINASE 4"/>
    <property type="match status" value="1"/>
</dbReference>
<dbReference type="Proteomes" id="UP000247781">
    <property type="component" value="Unassembled WGS sequence"/>
</dbReference>
<sequence>MSNRQLTRWVLRHSWSRGLRRAAAVLAAGVVLIAPSAVSRGVPSASADDCPDVEVTFARGTDEPPGVGRVGQALVDSLRQQTGMNIGVYAVNYKASLLQLHTDDGSKDAVSHIKSMADKCPNTPQVLGGYSQGASLMDIVTGDSVGGLLRGTALPAQYANIVAAVVTFGNVADRSGEPITTESPLFGSRAMDLCNPSDPICHAGPGNDWSGHTEGYVPIYTDQAASFVFAKLLGVQPSTTSGPSATLAPSTATLAPSTAALAPSTAAESPTAFH</sequence>
<organism evidence="5 6">
    <name type="scientific">Mycolicibacterium moriokaense</name>
    <dbReference type="NCBI Taxonomy" id="39691"/>
    <lineage>
        <taxon>Bacteria</taxon>
        <taxon>Bacillati</taxon>
        <taxon>Actinomycetota</taxon>
        <taxon>Actinomycetes</taxon>
        <taxon>Mycobacteriales</taxon>
        <taxon>Mycobacteriaceae</taxon>
        <taxon>Mycolicibacterium</taxon>
    </lineage>
</organism>
<comment type="caution">
    <text evidence="5">The sequence shown here is derived from an EMBL/GenBank/DDBJ whole genome shotgun (WGS) entry which is preliminary data.</text>
</comment>
<accession>A0A318HN81</accession>
<reference evidence="6" key="1">
    <citation type="submission" date="2018-05" db="EMBL/GenBank/DDBJ databases">
        <authorList>
            <person name="Deangelis K."/>
            <person name="Huntemann M."/>
            <person name="Clum A."/>
            <person name="Pillay M."/>
            <person name="Palaniappan K."/>
            <person name="Varghese N."/>
            <person name="Mikhailova N."/>
            <person name="Stamatis D."/>
            <person name="Reddy T."/>
            <person name="Daum C."/>
            <person name="Shapiro N."/>
            <person name="Ivanova N."/>
            <person name="Kyrpides N."/>
            <person name="Woyke T."/>
        </authorList>
    </citation>
    <scope>NUCLEOTIDE SEQUENCE [LARGE SCALE GENOMIC DNA]</scope>
    <source>
        <strain evidence="6">GAS496</strain>
    </source>
</reference>
<name>A0A318HN81_9MYCO</name>
<comment type="similarity">
    <text evidence="1">Belongs to the cutinase family.</text>
</comment>
<dbReference type="GO" id="GO:0052689">
    <property type="term" value="F:carboxylic ester hydrolase activity"/>
    <property type="evidence" value="ECO:0007669"/>
    <property type="project" value="UniProtKB-KW"/>
</dbReference>
<dbReference type="OrthoDB" id="3690529at2"/>
<evidence type="ECO:0000313" key="5">
    <source>
        <dbReference type="EMBL" id="PXX08137.1"/>
    </source>
</evidence>
<dbReference type="RefSeq" id="WP_110316912.1">
    <property type="nucleotide sequence ID" value="NZ_QJJU01000009.1"/>
</dbReference>
<dbReference type="AlphaFoldDB" id="A0A318HN81"/>
<dbReference type="InterPro" id="IPR000675">
    <property type="entry name" value="Cutinase/axe"/>
</dbReference>
<evidence type="ECO:0000256" key="2">
    <source>
        <dbReference type="ARBA" id="ARBA00022487"/>
    </source>
</evidence>
<evidence type="ECO:0000256" key="4">
    <source>
        <dbReference type="ARBA" id="ARBA00023157"/>
    </source>
</evidence>
<gene>
    <name evidence="5" type="ORF">C8E89_109153</name>
</gene>
<dbReference type="Pfam" id="PF01083">
    <property type="entry name" value="Cutinase"/>
    <property type="match status" value="1"/>
</dbReference>
<dbReference type="Gene3D" id="3.40.50.1820">
    <property type="entry name" value="alpha/beta hydrolase"/>
    <property type="match status" value="1"/>
</dbReference>
<dbReference type="InterPro" id="IPR029058">
    <property type="entry name" value="AB_hydrolase_fold"/>
</dbReference>
<reference evidence="5 6" key="2">
    <citation type="submission" date="2018-06" db="EMBL/GenBank/DDBJ databases">
        <title>Sequencing of bacterial isolates from soil warming experiment in Harvard Forest, Massachusetts, USA.</title>
        <authorList>
            <person name="Deangelis K.PhD."/>
        </authorList>
    </citation>
    <scope>NUCLEOTIDE SEQUENCE [LARGE SCALE GENOMIC DNA]</scope>
    <source>
        <strain evidence="5 6">GAS496</strain>
    </source>
</reference>
<dbReference type="SUPFAM" id="SSF53474">
    <property type="entry name" value="alpha/beta-Hydrolases"/>
    <property type="match status" value="1"/>
</dbReference>
<evidence type="ECO:0000256" key="1">
    <source>
        <dbReference type="ARBA" id="ARBA00007534"/>
    </source>
</evidence>
<proteinExistence type="inferred from homology"/>
<dbReference type="EMBL" id="QJJU01000009">
    <property type="protein sequence ID" value="PXX08137.1"/>
    <property type="molecule type" value="Genomic_DNA"/>
</dbReference>